<dbReference type="InterPro" id="IPR012337">
    <property type="entry name" value="RNaseH-like_sf"/>
</dbReference>
<gene>
    <name evidence="1" type="ORF">M6B38_118215</name>
</gene>
<dbReference type="EMBL" id="JANAVB010009199">
    <property type="protein sequence ID" value="KAJ6840701.1"/>
    <property type="molecule type" value="Genomic_DNA"/>
</dbReference>
<sequence>MDFMTGLPRTQRGNNAIWVIVDRLTKSARFFFPFRVGQSTEILAEMYMKQIVSQHGVPVSIVSDRDTRFTSLLEKLAEKPWHLIEI</sequence>
<dbReference type="AlphaFoldDB" id="A0AAX6HJE0"/>
<comment type="caution">
    <text evidence="1">The sequence shown here is derived from an EMBL/GenBank/DDBJ whole genome shotgun (WGS) entry which is preliminary data.</text>
</comment>
<reference evidence="1" key="1">
    <citation type="journal article" date="2023" name="GigaByte">
        <title>Genome assembly of the bearded iris, Iris pallida Lam.</title>
        <authorList>
            <person name="Bruccoleri R.E."/>
            <person name="Oakeley E.J."/>
            <person name="Faust A.M.E."/>
            <person name="Altorfer M."/>
            <person name="Dessus-Babus S."/>
            <person name="Burckhardt D."/>
            <person name="Oertli M."/>
            <person name="Naumann U."/>
            <person name="Petersen F."/>
            <person name="Wong J."/>
        </authorList>
    </citation>
    <scope>NUCLEOTIDE SEQUENCE</scope>
    <source>
        <strain evidence="1">GSM-AAB239-AS_SAM_17_03QT</strain>
    </source>
</reference>
<dbReference type="Gene3D" id="3.30.420.10">
    <property type="entry name" value="Ribonuclease H-like superfamily/Ribonuclease H"/>
    <property type="match status" value="1"/>
</dbReference>
<dbReference type="SUPFAM" id="SSF53098">
    <property type="entry name" value="Ribonuclease H-like"/>
    <property type="match status" value="1"/>
</dbReference>
<dbReference type="PANTHER" id="PTHR35046:SF26">
    <property type="entry name" value="RNA-DIRECTED DNA POLYMERASE"/>
    <property type="match status" value="1"/>
</dbReference>
<evidence type="ECO:0000313" key="1">
    <source>
        <dbReference type="EMBL" id="KAJ6840701.1"/>
    </source>
</evidence>
<keyword evidence="2" id="KW-1185">Reference proteome</keyword>
<accession>A0AAX6HJE0</accession>
<dbReference type="PANTHER" id="PTHR35046">
    <property type="entry name" value="ZINC KNUCKLE (CCHC-TYPE) FAMILY PROTEIN"/>
    <property type="match status" value="1"/>
</dbReference>
<proteinExistence type="predicted"/>
<evidence type="ECO:0000313" key="2">
    <source>
        <dbReference type="Proteomes" id="UP001140949"/>
    </source>
</evidence>
<reference evidence="1" key="2">
    <citation type="submission" date="2023-04" db="EMBL/GenBank/DDBJ databases">
        <authorList>
            <person name="Bruccoleri R.E."/>
            <person name="Oakeley E.J."/>
            <person name="Faust A.-M."/>
            <person name="Dessus-Babus S."/>
            <person name="Altorfer M."/>
            <person name="Burckhardt D."/>
            <person name="Oertli M."/>
            <person name="Naumann U."/>
            <person name="Petersen F."/>
            <person name="Wong J."/>
        </authorList>
    </citation>
    <scope>NUCLEOTIDE SEQUENCE</scope>
    <source>
        <strain evidence="1">GSM-AAB239-AS_SAM_17_03QT</strain>
        <tissue evidence="1">Leaf</tissue>
    </source>
</reference>
<dbReference type="InterPro" id="IPR036397">
    <property type="entry name" value="RNaseH_sf"/>
</dbReference>
<dbReference type="GO" id="GO:0003676">
    <property type="term" value="F:nucleic acid binding"/>
    <property type="evidence" value="ECO:0007669"/>
    <property type="project" value="InterPro"/>
</dbReference>
<dbReference type="Proteomes" id="UP001140949">
    <property type="component" value="Unassembled WGS sequence"/>
</dbReference>
<organism evidence="1 2">
    <name type="scientific">Iris pallida</name>
    <name type="common">Sweet iris</name>
    <dbReference type="NCBI Taxonomy" id="29817"/>
    <lineage>
        <taxon>Eukaryota</taxon>
        <taxon>Viridiplantae</taxon>
        <taxon>Streptophyta</taxon>
        <taxon>Embryophyta</taxon>
        <taxon>Tracheophyta</taxon>
        <taxon>Spermatophyta</taxon>
        <taxon>Magnoliopsida</taxon>
        <taxon>Liliopsida</taxon>
        <taxon>Asparagales</taxon>
        <taxon>Iridaceae</taxon>
        <taxon>Iridoideae</taxon>
        <taxon>Irideae</taxon>
        <taxon>Iris</taxon>
    </lineage>
</organism>
<name>A0AAX6HJE0_IRIPA</name>
<protein>
    <submittedName>
        <fullName evidence="1">Uncharacterized protein</fullName>
    </submittedName>
</protein>